<dbReference type="AlphaFoldDB" id="A0A382VT55"/>
<accession>A0A382VT55</accession>
<reference evidence="1" key="1">
    <citation type="submission" date="2018-05" db="EMBL/GenBank/DDBJ databases">
        <authorList>
            <person name="Lanie J.A."/>
            <person name="Ng W.-L."/>
            <person name="Kazmierczak K.M."/>
            <person name="Andrzejewski T.M."/>
            <person name="Davidsen T.M."/>
            <person name="Wayne K.J."/>
            <person name="Tettelin H."/>
            <person name="Glass J.I."/>
            <person name="Rusch D."/>
            <person name="Podicherti R."/>
            <person name="Tsui H.-C.T."/>
            <person name="Winkler M.E."/>
        </authorList>
    </citation>
    <scope>NUCLEOTIDE SEQUENCE</scope>
</reference>
<evidence type="ECO:0000313" key="1">
    <source>
        <dbReference type="EMBL" id="SVD49697.1"/>
    </source>
</evidence>
<sequence>YIESDFETTYKATVHSFAALGYTIEHSEKKTGVLTGRRETKTTGRTAYAILVLGPLGLAATSGETEEITIFVEKGNNQSRTKLRIQMIIGGKPQIDPVTVDAIWVVVQREAMLIKGLSVPGGLSKNYKMLEKANLINVRE</sequence>
<protein>
    <submittedName>
        <fullName evidence="1">Uncharacterized protein</fullName>
    </submittedName>
</protein>
<gene>
    <name evidence="1" type="ORF">METZ01_LOCUS402551</name>
</gene>
<name>A0A382VT55_9ZZZZ</name>
<feature type="non-terminal residue" evidence="1">
    <location>
        <position position="1"/>
    </location>
</feature>
<organism evidence="1">
    <name type="scientific">marine metagenome</name>
    <dbReference type="NCBI Taxonomy" id="408172"/>
    <lineage>
        <taxon>unclassified sequences</taxon>
        <taxon>metagenomes</taxon>
        <taxon>ecological metagenomes</taxon>
    </lineage>
</organism>
<proteinExistence type="predicted"/>
<dbReference type="EMBL" id="UINC01154420">
    <property type="protein sequence ID" value="SVD49697.1"/>
    <property type="molecule type" value="Genomic_DNA"/>
</dbReference>